<proteinExistence type="predicted"/>
<protein>
    <submittedName>
        <fullName evidence="1">Uncharacterized protein</fullName>
    </submittedName>
</protein>
<dbReference type="Proteomes" id="UP001185068">
    <property type="component" value="Unassembled WGS sequence"/>
</dbReference>
<reference evidence="1" key="1">
    <citation type="submission" date="2022-11" db="EMBL/GenBank/DDBJ databases">
        <title>blaNDM-1 and qnrB1 co-producing ST413 Enterobacter.</title>
        <authorList>
            <person name="Halder G."/>
            <person name="Chaudhuri B."/>
            <person name="Dutta S."/>
        </authorList>
    </citation>
    <scope>NUCLEOTIDE SEQUENCE</scope>
    <source>
        <strain evidence="1">PEER684</strain>
    </source>
</reference>
<gene>
    <name evidence="1" type="ORF">MX989_08890</name>
</gene>
<evidence type="ECO:0000313" key="1">
    <source>
        <dbReference type="EMBL" id="MDR9946194.1"/>
    </source>
</evidence>
<accession>A0AAE4J0L5</accession>
<comment type="caution">
    <text evidence="1">The sequence shown here is derived from an EMBL/GenBank/DDBJ whole genome shotgun (WGS) entry which is preliminary data.</text>
</comment>
<dbReference type="EMBL" id="JALLIR010000001">
    <property type="protein sequence ID" value="MDR9946194.1"/>
    <property type="molecule type" value="Genomic_DNA"/>
</dbReference>
<sequence>MNAQADALGSGSCLKWYLVSRVKLTMHHEPMGIGKPEISAGHPIAKEFLPHQRVTTEGFMADDDYTMGEFWRDMKPELRERRRIARNSAHEGMKAFFQRNGVEFEEGENTLIFRTPQGTVAYYPPSKRMQHKTTWRTCSPTACMNYVNKLRAA</sequence>
<dbReference type="AlphaFoldDB" id="A0AAE4J0L5"/>
<name>A0AAE4J0L5_9ENTR</name>
<dbReference type="RefSeq" id="WP_133147744.1">
    <property type="nucleotide sequence ID" value="NZ_JALLIR010000001.1"/>
</dbReference>
<evidence type="ECO:0000313" key="2">
    <source>
        <dbReference type="Proteomes" id="UP001185068"/>
    </source>
</evidence>
<organism evidence="1 2">
    <name type="scientific">Enterobacter sichuanensis</name>
    <dbReference type="NCBI Taxonomy" id="2071710"/>
    <lineage>
        <taxon>Bacteria</taxon>
        <taxon>Pseudomonadati</taxon>
        <taxon>Pseudomonadota</taxon>
        <taxon>Gammaproteobacteria</taxon>
        <taxon>Enterobacterales</taxon>
        <taxon>Enterobacteriaceae</taxon>
        <taxon>Enterobacter</taxon>
        <taxon>Enterobacter cloacae complex</taxon>
    </lineage>
</organism>